<name>A0A6M0RDS1_9CLOT</name>
<evidence type="ECO:0000313" key="1">
    <source>
        <dbReference type="EMBL" id="NEZ47970.1"/>
    </source>
</evidence>
<comment type="caution">
    <text evidence="1">The sequence shown here is derived from an EMBL/GenBank/DDBJ whole genome shotgun (WGS) entry which is preliminary data.</text>
</comment>
<keyword evidence="2" id="KW-1185">Reference proteome</keyword>
<accession>A0A6M0RDS1</accession>
<dbReference type="Proteomes" id="UP000473885">
    <property type="component" value="Unassembled WGS sequence"/>
</dbReference>
<protein>
    <submittedName>
        <fullName evidence="1">Phage portal protein</fullName>
    </submittedName>
</protein>
<gene>
    <name evidence="1" type="ORF">FDF74_12335</name>
</gene>
<dbReference type="Pfam" id="PF04860">
    <property type="entry name" value="Phage_portal"/>
    <property type="match status" value="1"/>
</dbReference>
<dbReference type="NCBIfam" id="TIGR01537">
    <property type="entry name" value="portal_HK97"/>
    <property type="match status" value="1"/>
</dbReference>
<proteinExistence type="predicted"/>
<dbReference type="InterPro" id="IPR006944">
    <property type="entry name" value="Phage/GTA_portal"/>
</dbReference>
<organism evidence="1 2">
    <name type="scientific">Clostridium niameyense</name>
    <dbReference type="NCBI Taxonomy" id="1622073"/>
    <lineage>
        <taxon>Bacteria</taxon>
        <taxon>Bacillati</taxon>
        <taxon>Bacillota</taxon>
        <taxon>Clostridia</taxon>
        <taxon>Eubacteriales</taxon>
        <taxon>Clostridiaceae</taxon>
        <taxon>Clostridium</taxon>
    </lineage>
</organism>
<dbReference type="AlphaFoldDB" id="A0A6M0RDS1"/>
<dbReference type="EMBL" id="SXDP01000017">
    <property type="protein sequence ID" value="NEZ47970.1"/>
    <property type="molecule type" value="Genomic_DNA"/>
</dbReference>
<dbReference type="InterPro" id="IPR006427">
    <property type="entry name" value="Portal_HK97"/>
</dbReference>
<evidence type="ECO:0000313" key="2">
    <source>
        <dbReference type="Proteomes" id="UP000473885"/>
    </source>
</evidence>
<sequence length="380" mass="43735">MSTWFLNLFSKNKILQLDGEYGSLDGELFYKKLAIESCINLIANCISMSEFLTFENGKEVRKDNYYLFNVKPNQNLSASEFWKKAIYKLFIDNELLIVQVNNNFYIADSFDSDKYALKDNLYSNIEINNYTLEDVFKESDVFHLTLNNSNIKNLIDGLYIGYAKLIKAGQLSYIKSKSRRGVLNVPTSYPQTKDAQDDLQDIMNNKFKTFFQSEKDVVLPLTNGLTYDELGINNKGKSVGEVRDVRSYIDDIFDFVAIAFNVPPQLIKGNVENTEQAINNFLMFCINHLAKLISDEVNMKFYRKADYINRTYTKLDTSRIRVTSLKDIANALDILTRNGINEVDDNLRTLGREPKGGEIGNQRFITKNYMPIKEMIKEGT</sequence>
<reference evidence="1 2" key="1">
    <citation type="submission" date="2019-04" db="EMBL/GenBank/DDBJ databases">
        <title>Genome sequencing of Clostridium botulinum Groups I-IV and Clostridium butyricum.</title>
        <authorList>
            <person name="Brunt J."/>
            <person name="Van Vliet A.H.M."/>
            <person name="Stringer S.C."/>
            <person name="Carter A.T."/>
            <person name="Peck M.W."/>
        </authorList>
    </citation>
    <scope>NUCLEOTIDE SEQUENCE [LARGE SCALE GENOMIC DNA]</scope>
    <source>
        <strain evidence="1 2">IFR 18/094</strain>
    </source>
</reference>